<dbReference type="HOGENOM" id="CLU_027946_0_0_0"/>
<organism evidence="1">
    <name type="scientific">Solibacter usitatus (strain Ellin6076)</name>
    <dbReference type="NCBI Taxonomy" id="234267"/>
    <lineage>
        <taxon>Bacteria</taxon>
        <taxon>Pseudomonadati</taxon>
        <taxon>Acidobacteriota</taxon>
        <taxon>Terriglobia</taxon>
        <taxon>Bryobacterales</taxon>
        <taxon>Solibacteraceae</taxon>
        <taxon>Candidatus Solibacter</taxon>
    </lineage>
</organism>
<name>Q023R4_SOLUE</name>
<dbReference type="AlphaFoldDB" id="Q023R4"/>
<dbReference type="KEGG" id="sus:Acid_2790"/>
<gene>
    <name evidence="1" type="ordered locus">Acid_2790</name>
</gene>
<dbReference type="Gene3D" id="2.160.20.10">
    <property type="entry name" value="Single-stranded right-handed beta-helix, Pectin lyase-like"/>
    <property type="match status" value="1"/>
</dbReference>
<dbReference type="eggNOG" id="COG1652">
    <property type="taxonomic scope" value="Bacteria"/>
</dbReference>
<accession>Q023R4</accession>
<reference evidence="1" key="1">
    <citation type="submission" date="2006-10" db="EMBL/GenBank/DDBJ databases">
        <title>Complete sequence of Solibacter usitatus Ellin6076.</title>
        <authorList>
            <consortium name="US DOE Joint Genome Institute"/>
            <person name="Copeland A."/>
            <person name="Lucas S."/>
            <person name="Lapidus A."/>
            <person name="Barry K."/>
            <person name="Detter J.C."/>
            <person name="Glavina del Rio T."/>
            <person name="Hammon N."/>
            <person name="Israni S."/>
            <person name="Dalin E."/>
            <person name="Tice H."/>
            <person name="Pitluck S."/>
            <person name="Thompson L.S."/>
            <person name="Brettin T."/>
            <person name="Bruce D."/>
            <person name="Han C."/>
            <person name="Tapia R."/>
            <person name="Gilna P."/>
            <person name="Schmutz J."/>
            <person name="Larimer F."/>
            <person name="Land M."/>
            <person name="Hauser L."/>
            <person name="Kyrpides N."/>
            <person name="Mikhailova N."/>
            <person name="Janssen P.H."/>
            <person name="Kuske C.R."/>
            <person name="Richardson P."/>
        </authorList>
    </citation>
    <scope>NUCLEOTIDE SEQUENCE</scope>
    <source>
        <strain evidence="1">Ellin6076</strain>
    </source>
</reference>
<proteinExistence type="predicted"/>
<dbReference type="SUPFAM" id="SSF51126">
    <property type="entry name" value="Pectin lyase-like"/>
    <property type="match status" value="1"/>
</dbReference>
<evidence type="ECO:0000313" key="1">
    <source>
        <dbReference type="EMBL" id="ABJ83776.1"/>
    </source>
</evidence>
<sequence>MLAACALHAQALSEWAFGGPDHRLYYRTDPRGNQLMDFSFAGYRAGGVALPSPATAQRFTPIAGDNTARIQAALDCATGAVVLASGDYEIGGTLSITRSGVVLRGEKGAAIRITGKPHAFLEIRGAGTWHEEGPRVPILDPYVPAGATSFRVRDAAAFHPGDHVLVLHLVPAETLGAVSRTDRVIDSVNGDRITLDVPLSNALDGQFNPATLVRYTFPGRITEVGVENLRISAPSEDEYPAVRIDAAEDAWARDLEIRESHNGIVIGPGAKRLTLANVRITHSTPHSGSAESADFSLEGTQILLDRGRVTGDGISPVVTRAEAAGPLVILNFIADRGGVAPHQPWATGLLVDGGKFPGATEARPGVSFSTNTAWSVAWNVVSPYLLVQQPPAAQNWCVGCVGRAVTIGSTPNGIFDSPGKMVDPASLYLHQLHDRLGPDALRNIGYSSY</sequence>
<dbReference type="EMBL" id="CP000473">
    <property type="protein sequence ID" value="ABJ83776.1"/>
    <property type="molecule type" value="Genomic_DNA"/>
</dbReference>
<dbReference type="STRING" id="234267.Acid_2790"/>
<evidence type="ECO:0008006" key="2">
    <source>
        <dbReference type="Google" id="ProtNLM"/>
    </source>
</evidence>
<protein>
    <recommendedName>
        <fullName evidence="2">Pectate lyase superfamily protein domain-containing protein</fullName>
    </recommendedName>
</protein>
<dbReference type="InParanoid" id="Q023R4"/>
<dbReference type="InterPro" id="IPR012334">
    <property type="entry name" value="Pectin_lyas_fold"/>
</dbReference>
<dbReference type="InterPro" id="IPR011050">
    <property type="entry name" value="Pectin_lyase_fold/virulence"/>
</dbReference>